<dbReference type="PROSITE" id="PS00108">
    <property type="entry name" value="PROTEIN_KINASE_ST"/>
    <property type="match status" value="1"/>
</dbReference>
<keyword evidence="6" id="KW-0472">Membrane</keyword>
<evidence type="ECO:0000256" key="3">
    <source>
        <dbReference type="ARBA" id="ARBA00022777"/>
    </source>
</evidence>
<feature type="compositionally biased region" description="Low complexity" evidence="5">
    <location>
        <begin position="273"/>
        <end position="282"/>
    </location>
</feature>
<dbReference type="GO" id="GO:0004674">
    <property type="term" value="F:protein serine/threonine kinase activity"/>
    <property type="evidence" value="ECO:0007669"/>
    <property type="project" value="UniProtKB-KW"/>
</dbReference>
<dbReference type="AlphaFoldDB" id="A0A5J5K9M2"/>
<dbReference type="Proteomes" id="UP000327011">
    <property type="component" value="Unassembled WGS sequence"/>
</dbReference>
<proteinExistence type="predicted"/>
<keyword evidence="2" id="KW-0547">Nucleotide-binding</keyword>
<dbReference type="SUPFAM" id="SSF56112">
    <property type="entry name" value="Protein kinase-like (PK-like)"/>
    <property type="match status" value="1"/>
</dbReference>
<sequence>MPGVSPLRPEDPRRLGTYRLDGRLGVGGQGIVFLGVGAPGGPVAVKLLRARLDDTSARRGFAREIEAVRRVAPFCTAQVLDADLDGDRPYIVSEYVDGPSLRDHVAAAGPRTGGDLDRVAVGTATALAAIHRAGVVHRDFKPGNVLLGSDGLRVVDFGVSRLADATVTTGNPMGTPAYIAPEQLEGRPAGPAADVFCWALTLVYAASGRHAHTGDTHMAVMANILYGTPDLGPLTGTLRDLVVACLAPDPADRPDAGQVLSALLDRARAGTAPAALGHAAPDGTGSERSGVHETGIDETRIDETGTERPGHDATDRAGGRDGRRVRVVAAVAAGLAMAAVVAVMAVLAAPGVLRAPAGRDTGRLGGTWTGAARFPSAGRVFPVEIRLAEPARMRWGADLHCSGRLTRSGGTDDAPVLTLGQVRGDACYPGRVSITPQGDRTAAFEVTRAGEGGIRYSGSLTRTE</sequence>
<evidence type="ECO:0000256" key="5">
    <source>
        <dbReference type="SAM" id="MobiDB-lite"/>
    </source>
</evidence>
<evidence type="ECO:0000256" key="4">
    <source>
        <dbReference type="ARBA" id="ARBA00022840"/>
    </source>
</evidence>
<feature type="transmembrane region" description="Helical" evidence="6">
    <location>
        <begin position="327"/>
        <end position="353"/>
    </location>
</feature>
<keyword evidence="6" id="KW-0812">Transmembrane</keyword>
<evidence type="ECO:0000256" key="6">
    <source>
        <dbReference type="SAM" id="Phobius"/>
    </source>
</evidence>
<evidence type="ECO:0000313" key="8">
    <source>
        <dbReference type="EMBL" id="KAA9381710.1"/>
    </source>
</evidence>
<keyword evidence="4" id="KW-0067">ATP-binding</keyword>
<keyword evidence="3 8" id="KW-0418">Kinase</keyword>
<dbReference type="Gene3D" id="1.10.510.10">
    <property type="entry name" value="Transferase(Phosphotransferase) domain 1"/>
    <property type="match status" value="1"/>
</dbReference>
<dbReference type="InterPro" id="IPR000719">
    <property type="entry name" value="Prot_kinase_dom"/>
</dbReference>
<accession>A0A5J5K9M2</accession>
<dbReference type="PANTHER" id="PTHR43289:SF34">
    <property type="entry name" value="SERINE_THREONINE-PROTEIN KINASE YBDM-RELATED"/>
    <property type="match status" value="1"/>
</dbReference>
<name>A0A5J5K9M2_9ACTN</name>
<evidence type="ECO:0000313" key="9">
    <source>
        <dbReference type="Proteomes" id="UP000327011"/>
    </source>
</evidence>
<dbReference type="Pfam" id="PF00069">
    <property type="entry name" value="Pkinase"/>
    <property type="match status" value="1"/>
</dbReference>
<evidence type="ECO:0000259" key="7">
    <source>
        <dbReference type="PROSITE" id="PS50011"/>
    </source>
</evidence>
<dbReference type="Gene3D" id="3.30.200.20">
    <property type="entry name" value="Phosphorylase Kinase, domain 1"/>
    <property type="match status" value="1"/>
</dbReference>
<keyword evidence="8" id="KW-0723">Serine/threonine-protein kinase</keyword>
<dbReference type="EMBL" id="VYTZ01000001">
    <property type="protein sequence ID" value="KAA9381710.1"/>
    <property type="molecule type" value="Genomic_DNA"/>
</dbReference>
<keyword evidence="1" id="KW-0808">Transferase</keyword>
<dbReference type="GO" id="GO:0005524">
    <property type="term" value="F:ATP binding"/>
    <property type="evidence" value="ECO:0007669"/>
    <property type="project" value="UniProtKB-KW"/>
</dbReference>
<comment type="caution">
    <text evidence="8">The sequence shown here is derived from an EMBL/GenBank/DDBJ whole genome shotgun (WGS) entry which is preliminary data.</text>
</comment>
<dbReference type="PANTHER" id="PTHR43289">
    <property type="entry name" value="MITOGEN-ACTIVATED PROTEIN KINASE KINASE KINASE 20-RELATED"/>
    <property type="match status" value="1"/>
</dbReference>
<dbReference type="InterPro" id="IPR011009">
    <property type="entry name" value="Kinase-like_dom_sf"/>
</dbReference>
<reference evidence="8 9" key="1">
    <citation type="submission" date="2019-09" db="EMBL/GenBank/DDBJ databases">
        <title>Screening of Novel Bioactive Compounds from Soil-Associated.</title>
        <authorList>
            <person name="Gong X."/>
        </authorList>
    </citation>
    <scope>NUCLEOTIDE SEQUENCE [LARGE SCALE GENOMIC DNA]</scope>
    <source>
        <strain evidence="8 9">Gxj-6</strain>
    </source>
</reference>
<dbReference type="RefSeq" id="WP_150930636.1">
    <property type="nucleotide sequence ID" value="NZ_VYTZ01000001.1"/>
</dbReference>
<feature type="region of interest" description="Disordered" evidence="5">
    <location>
        <begin position="273"/>
        <end position="320"/>
    </location>
</feature>
<feature type="compositionally biased region" description="Basic and acidic residues" evidence="5">
    <location>
        <begin position="289"/>
        <end position="320"/>
    </location>
</feature>
<keyword evidence="6" id="KW-1133">Transmembrane helix</keyword>
<dbReference type="InterPro" id="IPR008271">
    <property type="entry name" value="Ser/Thr_kinase_AS"/>
</dbReference>
<gene>
    <name evidence="8" type="ORF">F5972_02480</name>
</gene>
<protein>
    <submittedName>
        <fullName evidence="8">Serine/threonine protein kinase</fullName>
    </submittedName>
</protein>
<dbReference type="PROSITE" id="PS50011">
    <property type="entry name" value="PROTEIN_KINASE_DOM"/>
    <property type="match status" value="1"/>
</dbReference>
<evidence type="ECO:0000256" key="2">
    <source>
        <dbReference type="ARBA" id="ARBA00022741"/>
    </source>
</evidence>
<evidence type="ECO:0000256" key="1">
    <source>
        <dbReference type="ARBA" id="ARBA00022679"/>
    </source>
</evidence>
<keyword evidence="9" id="KW-1185">Reference proteome</keyword>
<dbReference type="CDD" id="cd14014">
    <property type="entry name" value="STKc_PknB_like"/>
    <property type="match status" value="1"/>
</dbReference>
<organism evidence="8 9">
    <name type="scientific">Microbispora cellulosiformans</name>
    <dbReference type="NCBI Taxonomy" id="2614688"/>
    <lineage>
        <taxon>Bacteria</taxon>
        <taxon>Bacillati</taxon>
        <taxon>Actinomycetota</taxon>
        <taxon>Actinomycetes</taxon>
        <taxon>Streptosporangiales</taxon>
        <taxon>Streptosporangiaceae</taxon>
        <taxon>Microbispora</taxon>
    </lineage>
</organism>
<feature type="domain" description="Protein kinase" evidence="7">
    <location>
        <begin position="18"/>
        <end position="264"/>
    </location>
</feature>